<keyword evidence="4 8" id="KW-0812">Transmembrane</keyword>
<keyword evidence="11" id="KW-1185">Reference proteome</keyword>
<keyword evidence="3 9" id="KW-0813">Transport</keyword>
<evidence type="ECO:0000256" key="5">
    <source>
        <dbReference type="ARBA" id="ARBA00022989"/>
    </source>
</evidence>
<evidence type="ECO:0000256" key="9">
    <source>
        <dbReference type="RuleBase" id="RU000488"/>
    </source>
</evidence>
<comment type="subcellular location">
    <subcellularLocation>
        <location evidence="1">Mitochondrion membrane</location>
        <topology evidence="1">Multi-pass membrane protein</topology>
    </subcellularLocation>
</comment>
<dbReference type="Gene3D" id="1.50.40.10">
    <property type="entry name" value="Mitochondrial carrier domain"/>
    <property type="match status" value="2"/>
</dbReference>
<evidence type="ECO:0000256" key="1">
    <source>
        <dbReference type="ARBA" id="ARBA00004225"/>
    </source>
</evidence>
<proteinExistence type="inferred from homology"/>
<keyword evidence="7 8" id="KW-0472">Membrane</keyword>
<dbReference type="PROSITE" id="PS50920">
    <property type="entry name" value="SOLCAR"/>
    <property type="match status" value="2"/>
</dbReference>
<organism evidence="10 11">
    <name type="scientific">Rehmannia glutinosa</name>
    <name type="common">Chinese foxglove</name>
    <dbReference type="NCBI Taxonomy" id="99300"/>
    <lineage>
        <taxon>Eukaryota</taxon>
        <taxon>Viridiplantae</taxon>
        <taxon>Streptophyta</taxon>
        <taxon>Embryophyta</taxon>
        <taxon>Tracheophyta</taxon>
        <taxon>Spermatophyta</taxon>
        <taxon>Magnoliopsida</taxon>
        <taxon>eudicotyledons</taxon>
        <taxon>Gunneridae</taxon>
        <taxon>Pentapetalae</taxon>
        <taxon>asterids</taxon>
        <taxon>lamiids</taxon>
        <taxon>Lamiales</taxon>
        <taxon>Orobanchaceae</taxon>
        <taxon>Rehmannieae</taxon>
        <taxon>Rehmannia</taxon>
    </lineage>
</organism>
<dbReference type="PANTHER" id="PTHR45758">
    <property type="entry name" value="MITOFERRIN-1-RELATED"/>
    <property type="match status" value="1"/>
</dbReference>
<comment type="caution">
    <text evidence="10">The sequence shown here is derived from an EMBL/GenBank/DDBJ whole genome shotgun (WGS) entry which is preliminary data.</text>
</comment>
<evidence type="ECO:0000313" key="10">
    <source>
        <dbReference type="EMBL" id="KAK6163812.1"/>
    </source>
</evidence>
<dbReference type="EMBL" id="JABTTQ020000001">
    <property type="protein sequence ID" value="KAK6163812.1"/>
    <property type="molecule type" value="Genomic_DNA"/>
</dbReference>
<sequence length="372" mass="39614">MATDASPKFQKPQVIPVPQQPEYHPEIAAAEHDGLHFWQFMIAGSTAGMVEHMAMFPVDTIKTQMQALGSCPIKSASVRQAVHSILKSDGPSGFYRGIGAMALGAGPAHAVYFSVYEFCKKKFSGGNPDNHAAHAVSGVCATVASDAVLTPMDMVKQRLQLVHFATYEAAKRGLMEVSPESLSDEKLVVHATAGAAAGALAAALTTPLDVVKTQLQCQEGSGKSVLQGFVLIVRLSLCGGLVMSVGESRGLLRRLGERQRFLASVALGDESDKAIAQDLSPALPAAVTHLRESHRNPSSGKQGVCGCDRFVSGSIRDVIGTIVKKDGYRGLMRGWMPRMLFHAPAAAICWSTYEAAKAFFQELNDSSSDNVT</sequence>
<evidence type="ECO:0000256" key="6">
    <source>
        <dbReference type="ARBA" id="ARBA00023128"/>
    </source>
</evidence>
<gene>
    <name evidence="10" type="ORF">DH2020_000676</name>
</gene>
<dbReference type="InterPro" id="IPR023395">
    <property type="entry name" value="MCP_dom_sf"/>
</dbReference>
<evidence type="ECO:0000256" key="4">
    <source>
        <dbReference type="ARBA" id="ARBA00022692"/>
    </source>
</evidence>
<evidence type="ECO:0000256" key="8">
    <source>
        <dbReference type="PROSITE-ProRule" id="PRU00282"/>
    </source>
</evidence>
<name>A0ABR0XX55_REHGL</name>
<evidence type="ECO:0008006" key="12">
    <source>
        <dbReference type="Google" id="ProtNLM"/>
    </source>
</evidence>
<dbReference type="SUPFAM" id="SSF103506">
    <property type="entry name" value="Mitochondrial carrier"/>
    <property type="match status" value="2"/>
</dbReference>
<dbReference type="PANTHER" id="PTHR45758:SF11">
    <property type="entry name" value="MITOCHONDRIAL SUBSTRATE CARRIER FAMILY PROTEIN"/>
    <property type="match status" value="1"/>
</dbReference>
<protein>
    <recommendedName>
        <fullName evidence="12">Mitoferrin-like</fullName>
    </recommendedName>
</protein>
<keyword evidence="5" id="KW-1133">Transmembrane helix</keyword>
<evidence type="ECO:0000313" key="11">
    <source>
        <dbReference type="Proteomes" id="UP001318860"/>
    </source>
</evidence>
<dbReference type="Pfam" id="PF00153">
    <property type="entry name" value="Mito_carr"/>
    <property type="match status" value="4"/>
</dbReference>
<evidence type="ECO:0000256" key="3">
    <source>
        <dbReference type="ARBA" id="ARBA00022448"/>
    </source>
</evidence>
<dbReference type="Proteomes" id="UP001318860">
    <property type="component" value="Unassembled WGS sequence"/>
</dbReference>
<evidence type="ECO:0000256" key="2">
    <source>
        <dbReference type="ARBA" id="ARBA00006375"/>
    </source>
</evidence>
<keyword evidence="6" id="KW-0496">Mitochondrion</keyword>
<evidence type="ECO:0000256" key="7">
    <source>
        <dbReference type="ARBA" id="ARBA00023136"/>
    </source>
</evidence>
<reference evidence="10 11" key="1">
    <citation type="journal article" date="2021" name="Comput. Struct. Biotechnol. J.">
        <title>De novo genome assembly of the potent medicinal plant Rehmannia glutinosa using nanopore technology.</title>
        <authorList>
            <person name="Ma L."/>
            <person name="Dong C."/>
            <person name="Song C."/>
            <person name="Wang X."/>
            <person name="Zheng X."/>
            <person name="Niu Y."/>
            <person name="Chen S."/>
            <person name="Feng W."/>
        </authorList>
    </citation>
    <scope>NUCLEOTIDE SEQUENCE [LARGE SCALE GENOMIC DNA]</scope>
    <source>
        <strain evidence="10">DH-2019</strain>
    </source>
</reference>
<feature type="repeat" description="Solcar" evidence="8">
    <location>
        <begin position="185"/>
        <end position="359"/>
    </location>
</feature>
<accession>A0ABR0XX55</accession>
<feature type="repeat" description="Solcar" evidence="8">
    <location>
        <begin position="35"/>
        <end position="122"/>
    </location>
</feature>
<dbReference type="InterPro" id="IPR018108">
    <property type="entry name" value="MCP_transmembrane"/>
</dbReference>
<comment type="similarity">
    <text evidence="2 9">Belongs to the mitochondrial carrier (TC 2.A.29) family.</text>
</comment>